<comment type="caution">
    <text evidence="8">The sequence shown here is derived from an EMBL/GenBank/DDBJ whole genome shotgun (WGS) entry which is preliminary data.</text>
</comment>
<evidence type="ECO:0000313" key="8">
    <source>
        <dbReference type="EMBL" id="TGD75875.1"/>
    </source>
</evidence>
<accession>A0A4Z0M9A0</accession>
<dbReference type="EMBL" id="SRLE01000002">
    <property type="protein sequence ID" value="TGD75875.1"/>
    <property type="molecule type" value="Genomic_DNA"/>
</dbReference>
<comment type="catalytic activity">
    <reaction evidence="6">
        <text>a sn-glycero-3-phosphodiester + H2O = an alcohol + sn-glycerol 3-phosphate + H(+)</text>
        <dbReference type="Rhea" id="RHEA:12969"/>
        <dbReference type="ChEBI" id="CHEBI:15377"/>
        <dbReference type="ChEBI" id="CHEBI:15378"/>
        <dbReference type="ChEBI" id="CHEBI:30879"/>
        <dbReference type="ChEBI" id="CHEBI:57597"/>
        <dbReference type="ChEBI" id="CHEBI:83408"/>
        <dbReference type="EC" id="3.1.4.46"/>
    </reaction>
</comment>
<dbReference type="Pfam" id="PF03009">
    <property type="entry name" value="GDPD"/>
    <property type="match status" value="1"/>
</dbReference>
<dbReference type="GO" id="GO:0006629">
    <property type="term" value="P:lipid metabolic process"/>
    <property type="evidence" value="ECO:0007669"/>
    <property type="project" value="InterPro"/>
</dbReference>
<evidence type="ECO:0000256" key="4">
    <source>
        <dbReference type="ARBA" id="ARBA00022798"/>
    </source>
</evidence>
<comment type="similarity">
    <text evidence="1">Belongs to the glycerophosphoryl diester phosphodiesterase family.</text>
</comment>
<dbReference type="PANTHER" id="PTHR43620:SF7">
    <property type="entry name" value="GLYCEROPHOSPHODIESTER PHOSPHODIESTERASE GDPD5-RELATED"/>
    <property type="match status" value="1"/>
</dbReference>
<keyword evidence="3" id="KW-0732">Signal</keyword>
<feature type="domain" description="GP-PDE" evidence="7">
    <location>
        <begin position="4"/>
        <end position="314"/>
    </location>
</feature>
<dbReference type="InterPro" id="IPR030395">
    <property type="entry name" value="GP_PDE_dom"/>
</dbReference>
<dbReference type="OrthoDB" id="9795622at2"/>
<dbReference type="Proteomes" id="UP000298050">
    <property type="component" value="Unassembled WGS sequence"/>
</dbReference>
<dbReference type="AlphaFoldDB" id="A0A4Z0M9A0"/>
<protein>
    <recommendedName>
        <fullName evidence="2">glycerophosphodiester phosphodiesterase</fullName>
        <ecNumber evidence="2">3.1.4.46</ecNumber>
    </recommendedName>
</protein>
<sequence>MSQPIVIAHRGASAYLPEHTLEAKALAHAMGADYLEQDVVLSRDGVPVILHDIHLESTSDVATRFPDRAREDGRYYALDFSLEELRELRLHERSRRDDDGLQRAVYPGRFPLGQGEFRLPTLREEIELIDGLNHSRGQRRGLYIELKSPNWHTAQGYEIAVAVLDVLRATGYDQRSEQVFLQCFDDATLIRLRRELHTPLPLIQLIGENDWGEDSAVDYDWLRSEAGLAHIAGYADGIGPWIPQVVALRDNQLAPTGLAAAARARGLLVHPYTLRADDLPDGVDSVDELHRALFEAAGVDGLFSDFPDLTRRFIDELAPRK</sequence>
<dbReference type="Gene3D" id="3.20.20.190">
    <property type="entry name" value="Phosphatidylinositol (PI) phosphodiesterase"/>
    <property type="match status" value="1"/>
</dbReference>
<keyword evidence="5 8" id="KW-0378">Hydrolase</keyword>
<evidence type="ECO:0000256" key="2">
    <source>
        <dbReference type="ARBA" id="ARBA00012247"/>
    </source>
</evidence>
<keyword evidence="9" id="KW-1185">Reference proteome</keyword>
<dbReference type="NCBIfam" id="NF008354">
    <property type="entry name" value="PRK11143.1"/>
    <property type="match status" value="1"/>
</dbReference>
<organism evidence="8 9">
    <name type="scientific">Mangrovimicrobium sediminis</name>
    <dbReference type="NCBI Taxonomy" id="2562682"/>
    <lineage>
        <taxon>Bacteria</taxon>
        <taxon>Pseudomonadati</taxon>
        <taxon>Pseudomonadota</taxon>
        <taxon>Gammaproteobacteria</taxon>
        <taxon>Cellvibrionales</taxon>
        <taxon>Halieaceae</taxon>
        <taxon>Mangrovimicrobium</taxon>
    </lineage>
</organism>
<evidence type="ECO:0000313" key="9">
    <source>
        <dbReference type="Proteomes" id="UP000298050"/>
    </source>
</evidence>
<dbReference type="EC" id="3.1.4.46" evidence="2"/>
<evidence type="ECO:0000256" key="1">
    <source>
        <dbReference type="ARBA" id="ARBA00007277"/>
    </source>
</evidence>
<keyword evidence="4" id="KW-0319">Glycerol metabolism</keyword>
<gene>
    <name evidence="8" type="primary">glpQ</name>
    <name evidence="8" type="ORF">E4634_02565</name>
</gene>
<name>A0A4Z0M9A0_9GAMM</name>
<dbReference type="PROSITE" id="PS51704">
    <property type="entry name" value="GP_PDE"/>
    <property type="match status" value="1"/>
</dbReference>
<proteinExistence type="inferred from homology"/>
<dbReference type="PANTHER" id="PTHR43620">
    <property type="entry name" value="GLYCEROPHOSPHORYL DIESTER PHOSPHODIESTERASE"/>
    <property type="match status" value="1"/>
</dbReference>
<reference evidence="8 9" key="1">
    <citation type="submission" date="2019-04" db="EMBL/GenBank/DDBJ databases">
        <title>Taxonomy of novel Haliea sp. from mangrove soil of West Coast of India.</title>
        <authorList>
            <person name="Verma A."/>
            <person name="Kumar P."/>
            <person name="Krishnamurthi S."/>
        </authorList>
    </citation>
    <scope>NUCLEOTIDE SEQUENCE [LARGE SCALE GENOMIC DNA]</scope>
    <source>
        <strain evidence="8 9">SAOS-164</strain>
    </source>
</reference>
<evidence type="ECO:0000256" key="3">
    <source>
        <dbReference type="ARBA" id="ARBA00022729"/>
    </source>
</evidence>
<dbReference type="SUPFAM" id="SSF51695">
    <property type="entry name" value="PLC-like phosphodiesterases"/>
    <property type="match status" value="1"/>
</dbReference>
<dbReference type="GO" id="GO:0042597">
    <property type="term" value="C:periplasmic space"/>
    <property type="evidence" value="ECO:0007669"/>
    <property type="project" value="TreeGrafter"/>
</dbReference>
<dbReference type="InterPro" id="IPR017946">
    <property type="entry name" value="PLC-like_Pdiesterase_TIM-brl"/>
</dbReference>
<dbReference type="GO" id="GO:0008889">
    <property type="term" value="F:glycerophosphodiester phosphodiesterase activity"/>
    <property type="evidence" value="ECO:0007669"/>
    <property type="project" value="UniProtKB-EC"/>
</dbReference>
<evidence type="ECO:0000259" key="7">
    <source>
        <dbReference type="PROSITE" id="PS51704"/>
    </source>
</evidence>
<dbReference type="FunFam" id="3.20.20.190:FF:000009">
    <property type="entry name" value="Glycerophosphodiester phosphodiesterase, periplasmic"/>
    <property type="match status" value="1"/>
</dbReference>
<dbReference type="GO" id="GO:0006071">
    <property type="term" value="P:glycerol metabolic process"/>
    <property type="evidence" value="ECO:0007669"/>
    <property type="project" value="UniProtKB-KW"/>
</dbReference>
<evidence type="ECO:0000256" key="5">
    <source>
        <dbReference type="ARBA" id="ARBA00022801"/>
    </source>
</evidence>
<evidence type="ECO:0000256" key="6">
    <source>
        <dbReference type="ARBA" id="ARBA00047512"/>
    </source>
</evidence>